<keyword evidence="10 13" id="KW-1133">Transmembrane helix</keyword>
<evidence type="ECO:0000256" key="8">
    <source>
        <dbReference type="ARBA" id="ARBA00022960"/>
    </source>
</evidence>
<dbReference type="SUPFAM" id="SSF56519">
    <property type="entry name" value="Penicillin binding protein dimerisation domain"/>
    <property type="match status" value="1"/>
</dbReference>
<dbReference type="AlphaFoldDB" id="A0A2M6W7R1"/>
<dbReference type="InterPro" id="IPR050515">
    <property type="entry name" value="Beta-lactam/transpept"/>
</dbReference>
<keyword evidence="5" id="KW-0645">Protease</keyword>
<dbReference type="PANTHER" id="PTHR30627:SF2">
    <property type="entry name" value="PEPTIDOGLYCAN D,D-TRANSPEPTIDASE MRDA"/>
    <property type="match status" value="1"/>
</dbReference>
<dbReference type="PANTHER" id="PTHR30627">
    <property type="entry name" value="PEPTIDOGLYCAN D,D-TRANSPEPTIDASE"/>
    <property type="match status" value="1"/>
</dbReference>
<comment type="subcellular location">
    <subcellularLocation>
        <location evidence="2">Cell membrane</location>
    </subcellularLocation>
    <subcellularLocation>
        <location evidence="1">Membrane</location>
        <topology evidence="1">Single-pass membrane protein</topology>
    </subcellularLocation>
</comment>
<name>A0A2M6W7R1_9BACT</name>
<feature type="domain" description="Penicillin-binding protein dimerisation" evidence="15">
    <location>
        <begin position="103"/>
        <end position="284"/>
    </location>
</feature>
<dbReference type="GO" id="GO:0008658">
    <property type="term" value="F:penicillin binding"/>
    <property type="evidence" value="ECO:0007669"/>
    <property type="project" value="InterPro"/>
</dbReference>
<dbReference type="GO" id="GO:0008360">
    <property type="term" value="P:regulation of cell shape"/>
    <property type="evidence" value="ECO:0007669"/>
    <property type="project" value="UniProtKB-KW"/>
</dbReference>
<dbReference type="GO" id="GO:0009252">
    <property type="term" value="P:peptidoglycan biosynthetic process"/>
    <property type="evidence" value="ECO:0007669"/>
    <property type="project" value="UniProtKB-KW"/>
</dbReference>
<dbReference type="InterPro" id="IPR005311">
    <property type="entry name" value="PBP_dimer"/>
</dbReference>
<feature type="domain" description="Penicillin-binding protein transpeptidase" evidence="14">
    <location>
        <begin position="330"/>
        <end position="653"/>
    </location>
</feature>
<dbReference type="Gene3D" id="3.30.1390.30">
    <property type="entry name" value="Penicillin-binding protein 2a, domain 3"/>
    <property type="match status" value="1"/>
</dbReference>
<evidence type="ECO:0000256" key="9">
    <source>
        <dbReference type="ARBA" id="ARBA00022984"/>
    </source>
</evidence>
<dbReference type="NCBIfam" id="TIGR03423">
    <property type="entry name" value="pbp2_mrdA"/>
    <property type="match status" value="1"/>
</dbReference>
<dbReference type="InterPro" id="IPR001460">
    <property type="entry name" value="PCN-bd_Tpept"/>
</dbReference>
<keyword evidence="8" id="KW-0133">Cell shape</keyword>
<dbReference type="Pfam" id="PF00905">
    <property type="entry name" value="Transpeptidase"/>
    <property type="match status" value="1"/>
</dbReference>
<reference evidence="17" key="1">
    <citation type="submission" date="2017-09" db="EMBL/GenBank/DDBJ databases">
        <title>Depth-based differentiation of microbial function through sediment-hosted aquifers and enrichment of novel symbionts in the deep terrestrial subsurface.</title>
        <authorList>
            <person name="Probst A.J."/>
            <person name="Ladd B."/>
            <person name="Jarett J.K."/>
            <person name="Geller-Mcgrath D.E."/>
            <person name="Sieber C.M.K."/>
            <person name="Emerson J.B."/>
            <person name="Anantharaman K."/>
            <person name="Thomas B.C."/>
            <person name="Malmstrom R."/>
            <person name="Stieglmeier M."/>
            <person name="Klingl A."/>
            <person name="Woyke T."/>
            <person name="Ryan C.M."/>
            <person name="Banfield J.F."/>
        </authorList>
    </citation>
    <scope>NUCLEOTIDE SEQUENCE [LARGE SCALE GENOMIC DNA]</scope>
</reference>
<keyword evidence="9" id="KW-0573">Peptidoglycan synthesis</keyword>
<proteinExistence type="predicted"/>
<dbReference type="GO" id="GO:0009002">
    <property type="term" value="F:serine-type D-Ala-D-Ala carboxypeptidase activity"/>
    <property type="evidence" value="ECO:0007669"/>
    <property type="project" value="InterPro"/>
</dbReference>
<dbReference type="EMBL" id="PFBV01000001">
    <property type="protein sequence ID" value="PIT88797.1"/>
    <property type="molecule type" value="Genomic_DNA"/>
</dbReference>
<protein>
    <submittedName>
        <fullName evidence="16">Penicillin-binding protein 2</fullName>
    </submittedName>
</protein>
<dbReference type="GO" id="GO:0071972">
    <property type="term" value="F:peptidoglycan L,D-transpeptidase activity"/>
    <property type="evidence" value="ECO:0007669"/>
    <property type="project" value="TreeGrafter"/>
</dbReference>
<evidence type="ECO:0000256" key="4">
    <source>
        <dbReference type="ARBA" id="ARBA00022519"/>
    </source>
</evidence>
<evidence type="ECO:0000256" key="5">
    <source>
        <dbReference type="ARBA" id="ARBA00022670"/>
    </source>
</evidence>
<keyword evidence="11 13" id="KW-0472">Membrane</keyword>
<evidence type="ECO:0000256" key="2">
    <source>
        <dbReference type="ARBA" id="ARBA00004236"/>
    </source>
</evidence>
<accession>A0A2M6W7R1</accession>
<evidence type="ECO:0000259" key="14">
    <source>
        <dbReference type="Pfam" id="PF00905"/>
    </source>
</evidence>
<dbReference type="InterPro" id="IPR012338">
    <property type="entry name" value="Beta-lactam/transpept-like"/>
</dbReference>
<dbReference type="GO" id="GO:0071555">
    <property type="term" value="P:cell wall organization"/>
    <property type="evidence" value="ECO:0007669"/>
    <property type="project" value="UniProtKB-KW"/>
</dbReference>
<keyword evidence="6 13" id="KW-0812">Transmembrane</keyword>
<dbReference type="Gene3D" id="3.90.1310.10">
    <property type="entry name" value="Penicillin-binding protein 2a (Domain 2)"/>
    <property type="match status" value="1"/>
</dbReference>
<dbReference type="InterPro" id="IPR017790">
    <property type="entry name" value="Penicillin-binding_protein_2"/>
</dbReference>
<evidence type="ECO:0000256" key="13">
    <source>
        <dbReference type="SAM" id="Phobius"/>
    </source>
</evidence>
<evidence type="ECO:0000256" key="10">
    <source>
        <dbReference type="ARBA" id="ARBA00022989"/>
    </source>
</evidence>
<dbReference type="GO" id="GO:0005886">
    <property type="term" value="C:plasma membrane"/>
    <property type="evidence" value="ECO:0007669"/>
    <property type="project" value="UniProtKB-SubCell"/>
</dbReference>
<gene>
    <name evidence="16" type="primary">mrdA</name>
    <name evidence="16" type="ORF">COU29_00235</name>
</gene>
<keyword evidence="3" id="KW-1003">Cell membrane</keyword>
<dbReference type="Proteomes" id="UP000231426">
    <property type="component" value="Unassembled WGS sequence"/>
</dbReference>
<evidence type="ECO:0000256" key="3">
    <source>
        <dbReference type="ARBA" id="ARBA00022475"/>
    </source>
</evidence>
<organism evidence="16 17">
    <name type="scientific">Candidatus Magasanikbacteria bacterium CG10_big_fil_rev_8_21_14_0_10_36_32</name>
    <dbReference type="NCBI Taxonomy" id="1974646"/>
    <lineage>
        <taxon>Bacteria</taxon>
        <taxon>Candidatus Magasanikiibacteriota</taxon>
    </lineage>
</organism>
<evidence type="ECO:0000256" key="1">
    <source>
        <dbReference type="ARBA" id="ARBA00004167"/>
    </source>
</evidence>
<dbReference type="Gene3D" id="3.40.710.10">
    <property type="entry name" value="DD-peptidase/beta-lactamase superfamily"/>
    <property type="match status" value="1"/>
</dbReference>
<evidence type="ECO:0000313" key="16">
    <source>
        <dbReference type="EMBL" id="PIT88797.1"/>
    </source>
</evidence>
<sequence>MKKDEFFDFYTSKVSNNDLKGKYKKSWVEESFNFEQTANNQLKTPETRNFIAPTITEKKIKIFIVLIILGLSIIFGRVFYLQIIRGNYYTNLAENNRLRIKPIPSERGLIYDSYGNQLIQNVPSFSLSIVPQDFPKDENERKKIISQISQIAGVSETEITSLVHKYSSYSYESLVVKENLDYDSALQFYVQNANLPGILIQKGTKRQYATGYATGDLINRFYSLSHIIGYLGKLNDEEMNTLKKTGGYLLSDYIGRVGLEKEYETELRGQYGRKKVEVNALGQEQSMLAEEPPVPGQNLILSLDLEAQEKMETYIKDALKNMGKKRAAGIAINPQNGEIIAMVSWPSFNNNDFAGGISTEQYKKYIEDPDHPLYNRAIAGTYPSGSTIKIMISAAALQEKIINRYTAFLSSGGLQIDKWFFPDWLPGGHGTTNVTKAIAWSVNTFFYYIGGGYGNFTGLGADKIVEYLKKFGLAEKTGVDLPGENSGFLPSKDWKEETKNERWYVGDTYNLSIGQGDVLVTPLQVANWTAAIANGGTVYRPHFVKAIVNPVTKEATLKNPVIMNDNFISDENINVVKVGMRECVVYGSCHLLSTLPFLAAGKTGTAQWVTGKNNHAWFTSFAPYDKPQIVVTVLVEEGGEGSSAAMPIARNFLSWWGKKYLK</sequence>
<keyword evidence="12" id="KW-0961">Cell wall biogenesis/degradation</keyword>
<evidence type="ECO:0000256" key="6">
    <source>
        <dbReference type="ARBA" id="ARBA00022692"/>
    </source>
</evidence>
<dbReference type="SUPFAM" id="SSF56601">
    <property type="entry name" value="beta-lactamase/transpeptidase-like"/>
    <property type="match status" value="1"/>
</dbReference>
<dbReference type="InterPro" id="IPR036138">
    <property type="entry name" value="PBP_dimer_sf"/>
</dbReference>
<evidence type="ECO:0000256" key="7">
    <source>
        <dbReference type="ARBA" id="ARBA00022801"/>
    </source>
</evidence>
<dbReference type="Pfam" id="PF03717">
    <property type="entry name" value="PBP_dimer"/>
    <property type="match status" value="1"/>
</dbReference>
<evidence type="ECO:0000313" key="17">
    <source>
        <dbReference type="Proteomes" id="UP000231426"/>
    </source>
</evidence>
<evidence type="ECO:0000256" key="11">
    <source>
        <dbReference type="ARBA" id="ARBA00023136"/>
    </source>
</evidence>
<feature type="transmembrane region" description="Helical" evidence="13">
    <location>
        <begin position="62"/>
        <end position="80"/>
    </location>
</feature>
<dbReference type="GO" id="GO:0006508">
    <property type="term" value="P:proteolysis"/>
    <property type="evidence" value="ECO:0007669"/>
    <property type="project" value="UniProtKB-KW"/>
</dbReference>
<keyword evidence="7" id="KW-0378">Hydrolase</keyword>
<comment type="caution">
    <text evidence="16">The sequence shown here is derived from an EMBL/GenBank/DDBJ whole genome shotgun (WGS) entry which is preliminary data.</text>
</comment>
<evidence type="ECO:0000259" key="15">
    <source>
        <dbReference type="Pfam" id="PF03717"/>
    </source>
</evidence>
<keyword evidence="4" id="KW-0997">Cell inner membrane</keyword>
<evidence type="ECO:0000256" key="12">
    <source>
        <dbReference type="ARBA" id="ARBA00023316"/>
    </source>
</evidence>